<dbReference type="PaxDb" id="73239-Q7RT97"/>
<dbReference type="InParanoid" id="Q7RT97"/>
<evidence type="ECO:0000256" key="1">
    <source>
        <dbReference type="SAM" id="Phobius"/>
    </source>
</evidence>
<sequence length="23" mass="2989">VLSRYTIYFFFINFFFINYVNFN</sequence>
<organism evidence="2 3">
    <name type="scientific">Plasmodium yoelii yoelii</name>
    <dbReference type="NCBI Taxonomy" id="73239"/>
    <lineage>
        <taxon>Eukaryota</taxon>
        <taxon>Sar</taxon>
        <taxon>Alveolata</taxon>
        <taxon>Apicomplexa</taxon>
        <taxon>Aconoidasida</taxon>
        <taxon>Haemosporida</taxon>
        <taxon>Plasmodiidae</taxon>
        <taxon>Plasmodium</taxon>
        <taxon>Plasmodium (Vinckeia)</taxon>
    </lineage>
</organism>
<protein>
    <submittedName>
        <fullName evidence="2">Uncharacterized protein</fullName>
    </submittedName>
</protein>
<proteinExistence type="predicted"/>
<dbReference type="Proteomes" id="UP000008553">
    <property type="component" value="Unassembled WGS sequence"/>
</dbReference>
<keyword evidence="1" id="KW-0812">Transmembrane</keyword>
<evidence type="ECO:0000313" key="3">
    <source>
        <dbReference type="Proteomes" id="UP000008553"/>
    </source>
</evidence>
<feature type="non-terminal residue" evidence="2">
    <location>
        <position position="1"/>
    </location>
</feature>
<feature type="transmembrane region" description="Helical" evidence="1">
    <location>
        <begin position="6"/>
        <end position="22"/>
    </location>
</feature>
<keyword evidence="1" id="KW-1133">Transmembrane helix</keyword>
<accession>Q7RT97</accession>
<keyword evidence="3" id="KW-1185">Reference proteome</keyword>
<keyword evidence="1" id="KW-0472">Membrane</keyword>
<evidence type="ECO:0000313" key="2">
    <source>
        <dbReference type="EMBL" id="EAA20015.1"/>
    </source>
</evidence>
<name>Q7RT97_PLAYO</name>
<dbReference type="EMBL" id="AABL01000028">
    <property type="protein sequence ID" value="EAA20015.1"/>
    <property type="molecule type" value="Genomic_DNA"/>
</dbReference>
<reference evidence="2 3" key="1">
    <citation type="journal article" date="2002" name="Nature">
        <title>Genome sequence and comparative analysis of the model rodent malaria parasite Plasmodium yoelii yoelii.</title>
        <authorList>
            <person name="Carlton J.M."/>
            <person name="Angiuoli S.V."/>
            <person name="Suh B.B."/>
            <person name="Kooij T.W."/>
            <person name="Pertea M."/>
            <person name="Silva J.C."/>
            <person name="Ermolaeva M.D."/>
            <person name="Allen J.E."/>
            <person name="Selengut J.D."/>
            <person name="Koo H.L."/>
            <person name="Peterson J.D."/>
            <person name="Pop M."/>
            <person name="Kosack D.S."/>
            <person name="Shumway M.F."/>
            <person name="Bidwell S.L."/>
            <person name="Shallom S.J."/>
            <person name="van Aken S.E."/>
            <person name="Riedmuller S.B."/>
            <person name="Feldblyum T.V."/>
            <person name="Cho J.K."/>
            <person name="Quackenbush J."/>
            <person name="Sedegah M."/>
            <person name="Shoaibi A."/>
            <person name="Cummings L.M."/>
            <person name="Florens L."/>
            <person name="Yates J.R."/>
            <person name="Raine J.D."/>
            <person name="Sinden R.E."/>
            <person name="Harris M.A."/>
            <person name="Cunningham D.A."/>
            <person name="Preiser P.R."/>
            <person name="Bergman L.W."/>
            <person name="Vaidya A.B."/>
            <person name="van Lin L.H."/>
            <person name="Janse C.J."/>
            <person name="Waters A.P."/>
            <person name="Smith H.O."/>
            <person name="White O.R."/>
            <person name="Salzberg S.L."/>
            <person name="Venter J.C."/>
            <person name="Fraser C.M."/>
            <person name="Hoffman S.L."/>
            <person name="Gardner M.J."/>
            <person name="Carucci D.J."/>
        </authorList>
    </citation>
    <scope>NUCLEOTIDE SEQUENCE [LARGE SCALE GENOMIC DNA]</scope>
    <source>
        <strain evidence="2 3">17XNL</strain>
    </source>
</reference>
<gene>
    <name evidence="2" type="ORF">PY00097</name>
</gene>
<comment type="caution">
    <text evidence="2">The sequence shown here is derived from an EMBL/GenBank/DDBJ whole genome shotgun (WGS) entry which is preliminary data.</text>
</comment>
<dbReference type="AlphaFoldDB" id="Q7RT97"/>